<dbReference type="Proteomes" id="UP001486207">
    <property type="component" value="Unassembled WGS sequence"/>
</dbReference>
<reference evidence="1 2" key="1">
    <citation type="submission" date="2024-06" db="EMBL/GenBank/DDBJ databases">
        <title>The Natural Products Discovery Center: Release of the First 8490 Sequenced Strains for Exploring Actinobacteria Biosynthetic Diversity.</title>
        <authorList>
            <person name="Kalkreuter E."/>
            <person name="Kautsar S.A."/>
            <person name="Yang D."/>
            <person name="Bader C.D."/>
            <person name="Teijaro C.N."/>
            <person name="Fluegel L."/>
            <person name="Davis C.M."/>
            <person name="Simpson J.R."/>
            <person name="Lauterbach L."/>
            <person name="Steele A.D."/>
            <person name="Gui C."/>
            <person name="Meng S."/>
            <person name="Li G."/>
            <person name="Viehrig K."/>
            <person name="Ye F."/>
            <person name="Su P."/>
            <person name="Kiefer A.F."/>
            <person name="Nichols A."/>
            <person name="Cepeda A.J."/>
            <person name="Yan W."/>
            <person name="Fan B."/>
            <person name="Jiang Y."/>
            <person name="Adhikari A."/>
            <person name="Zheng C.-J."/>
            <person name="Schuster L."/>
            <person name="Cowan T.M."/>
            <person name="Smanski M.J."/>
            <person name="Chevrette M.G."/>
            <person name="De Carvalho L.P.S."/>
            <person name="Shen B."/>
        </authorList>
    </citation>
    <scope>NUCLEOTIDE SEQUENCE [LARGE SCALE GENOMIC DNA]</scope>
    <source>
        <strain evidence="1 2">NPDC000155</strain>
    </source>
</reference>
<dbReference type="RefSeq" id="WP_229911781.1">
    <property type="nucleotide sequence ID" value="NZ_BNBM01000004.1"/>
</dbReference>
<accession>A0ABV1XLM8</accession>
<sequence>MVYVELPEIGLQGEWSVSDAERTVAARLLPMLPAAPGPGADAPTRWQIVDATLCTVRDVIGDNGPLLFGGRTSGVPEEPGRVDMIGMPFAIGTLFAHVADTHRIISVNKGAAAANAYLAECVVRLEPEVAELRRLLAEAAVSDVGAYSCHEHQNGGPSLTFVEPDHGPEREVPSIDQLILGIRRLWPLVQPISAEAVIGCLDREFDYPVSGVGPQRPHWFIHDRLSVSESAALGEDPHRADDQALDVVDPWHVDPVIEAVPQLSAEVIRSWLERAQAQPSLEPETDRVGWTCLWFNATRALVSHPHVPGALWTSSASTSPADATPSIALEAAETRWIANVPCQWRDGAAWLAGPTREMRRHGVRAPITLYATNYGQVEVTIHANWSLWTEERSSGRAALIDVARTLLADGWRLDRAHEIFHELV</sequence>
<keyword evidence="2" id="KW-1185">Reference proteome</keyword>
<name>A0ABV1XLM8_9ACTN</name>
<proteinExistence type="predicted"/>
<evidence type="ECO:0000313" key="1">
    <source>
        <dbReference type="EMBL" id="MER7372411.1"/>
    </source>
</evidence>
<comment type="caution">
    <text evidence="1">The sequence shown here is derived from an EMBL/GenBank/DDBJ whole genome shotgun (WGS) entry which is preliminary data.</text>
</comment>
<protein>
    <submittedName>
        <fullName evidence="1">Uncharacterized protein</fullName>
    </submittedName>
</protein>
<evidence type="ECO:0000313" key="2">
    <source>
        <dbReference type="Proteomes" id="UP001486207"/>
    </source>
</evidence>
<dbReference type="EMBL" id="JBEPFB010000003">
    <property type="protein sequence ID" value="MER7372411.1"/>
    <property type="molecule type" value="Genomic_DNA"/>
</dbReference>
<organism evidence="1 2">
    <name type="scientific">Streptomyces lanatus</name>
    <dbReference type="NCBI Taxonomy" id="66900"/>
    <lineage>
        <taxon>Bacteria</taxon>
        <taxon>Bacillati</taxon>
        <taxon>Actinomycetota</taxon>
        <taxon>Actinomycetes</taxon>
        <taxon>Kitasatosporales</taxon>
        <taxon>Streptomycetaceae</taxon>
        <taxon>Streptomyces</taxon>
    </lineage>
</organism>
<gene>
    <name evidence="1" type="ORF">ABT384_07060</name>
</gene>